<organism evidence="11 12">
    <name type="scientific">Plakobranchus ocellatus</name>
    <dbReference type="NCBI Taxonomy" id="259542"/>
    <lineage>
        <taxon>Eukaryota</taxon>
        <taxon>Metazoa</taxon>
        <taxon>Spiralia</taxon>
        <taxon>Lophotrochozoa</taxon>
        <taxon>Mollusca</taxon>
        <taxon>Gastropoda</taxon>
        <taxon>Heterobranchia</taxon>
        <taxon>Euthyneura</taxon>
        <taxon>Panpulmonata</taxon>
        <taxon>Sacoglossa</taxon>
        <taxon>Placobranchoidea</taxon>
        <taxon>Plakobranchidae</taxon>
        <taxon>Plakobranchus</taxon>
    </lineage>
</organism>
<evidence type="ECO:0000256" key="9">
    <source>
        <dbReference type="PIRNR" id="PIRNR031032"/>
    </source>
</evidence>
<evidence type="ECO:0000256" key="5">
    <source>
        <dbReference type="ARBA" id="ARBA00022824"/>
    </source>
</evidence>
<comment type="caution">
    <text evidence="11">The sequence shown here is derived from an EMBL/GenBank/DDBJ whole genome shotgun (WGS) entry which is preliminary data.</text>
</comment>
<keyword evidence="7 9" id="KW-0472">Membrane</keyword>
<dbReference type="InterPro" id="IPR033118">
    <property type="entry name" value="EXPERA"/>
</dbReference>
<evidence type="ECO:0000256" key="8">
    <source>
        <dbReference type="ARBA" id="ARBA00031073"/>
    </source>
</evidence>
<dbReference type="GO" id="GO:0005789">
    <property type="term" value="C:endoplasmic reticulum membrane"/>
    <property type="evidence" value="ECO:0007669"/>
    <property type="project" value="UniProtKB-SubCell"/>
</dbReference>
<evidence type="ECO:0000256" key="2">
    <source>
        <dbReference type="ARBA" id="ARBA00009096"/>
    </source>
</evidence>
<feature type="transmembrane region" description="Helical" evidence="9">
    <location>
        <begin position="105"/>
        <end position="127"/>
    </location>
</feature>
<dbReference type="Proteomes" id="UP000735302">
    <property type="component" value="Unassembled WGS sequence"/>
</dbReference>
<dbReference type="EMBL" id="BLXT01003974">
    <property type="protein sequence ID" value="GFO08703.1"/>
    <property type="molecule type" value="Genomic_DNA"/>
</dbReference>
<evidence type="ECO:0000259" key="10">
    <source>
        <dbReference type="PROSITE" id="PS51751"/>
    </source>
</evidence>
<accession>A0AAV4API5</accession>
<evidence type="ECO:0000313" key="11">
    <source>
        <dbReference type="EMBL" id="GFO08703.1"/>
    </source>
</evidence>
<feature type="transmembrane region" description="Helical" evidence="9">
    <location>
        <begin position="147"/>
        <end position="167"/>
    </location>
</feature>
<name>A0AAV4API5_9GAST</name>
<dbReference type="AlphaFoldDB" id="A0AAV4API5"/>
<evidence type="ECO:0000256" key="7">
    <source>
        <dbReference type="ARBA" id="ARBA00023136"/>
    </source>
</evidence>
<keyword evidence="6 9" id="KW-1133">Transmembrane helix</keyword>
<protein>
    <recommendedName>
        <fullName evidence="3">Sigma intracellular receptor 2</fullName>
    </recommendedName>
    <alternativeName>
        <fullName evidence="8">Transmembrane protein 97</fullName>
    </alternativeName>
</protein>
<dbReference type="PANTHER" id="PTHR31204">
    <property type="entry name" value="SIGMA INTRACELLULAR RECEPTOR 2"/>
    <property type="match status" value="1"/>
</dbReference>
<keyword evidence="5" id="KW-0256">Endoplasmic reticulum</keyword>
<keyword evidence="12" id="KW-1185">Reference proteome</keyword>
<evidence type="ECO:0000256" key="3">
    <source>
        <dbReference type="ARBA" id="ARBA00018102"/>
    </source>
</evidence>
<dbReference type="Pfam" id="PF05241">
    <property type="entry name" value="EBP"/>
    <property type="match status" value="1"/>
</dbReference>
<dbReference type="InterPro" id="IPR051987">
    <property type="entry name" value="Sigma-2_receptor-like"/>
</dbReference>
<reference evidence="11 12" key="1">
    <citation type="journal article" date="2021" name="Elife">
        <title>Chloroplast acquisition without the gene transfer in kleptoplastic sea slugs, Plakobranchus ocellatus.</title>
        <authorList>
            <person name="Maeda T."/>
            <person name="Takahashi S."/>
            <person name="Yoshida T."/>
            <person name="Shimamura S."/>
            <person name="Takaki Y."/>
            <person name="Nagai Y."/>
            <person name="Toyoda A."/>
            <person name="Suzuki Y."/>
            <person name="Arimoto A."/>
            <person name="Ishii H."/>
            <person name="Satoh N."/>
            <person name="Nishiyama T."/>
            <person name="Hasebe M."/>
            <person name="Maruyama T."/>
            <person name="Minagawa J."/>
            <person name="Obokata J."/>
            <person name="Shigenobu S."/>
        </authorList>
    </citation>
    <scope>NUCLEOTIDE SEQUENCE [LARGE SCALE GENOMIC DNA]</scope>
</reference>
<evidence type="ECO:0000256" key="4">
    <source>
        <dbReference type="ARBA" id="ARBA00022692"/>
    </source>
</evidence>
<feature type="transmembrane region" description="Helical" evidence="9">
    <location>
        <begin position="67"/>
        <end position="93"/>
    </location>
</feature>
<dbReference type="PROSITE" id="PS51751">
    <property type="entry name" value="EXPERA"/>
    <property type="match status" value="1"/>
</dbReference>
<proteinExistence type="inferred from homology"/>
<evidence type="ECO:0000256" key="1">
    <source>
        <dbReference type="ARBA" id="ARBA00004477"/>
    </source>
</evidence>
<dbReference type="PANTHER" id="PTHR31204:SF1">
    <property type="entry name" value="SIGMA INTRACELLULAR RECEPTOR 2"/>
    <property type="match status" value="1"/>
</dbReference>
<comment type="subcellular location">
    <subcellularLocation>
        <location evidence="1">Endoplasmic reticulum membrane</location>
        <topology evidence="1">Multi-pass membrane protein</topology>
    </subcellularLocation>
</comment>
<keyword evidence="4 9" id="KW-0812">Transmembrane</keyword>
<sequence length="173" mass="20500">MPTTQAHRKIDYLFFTYFLLQIPSTIFFDTQGVYPEWIYPSFLKSLRTHYLESYRDPFLENAWHHPWYLAVCLVEHFIEVPFFFWATYAYWFGALNKPSIVVPSLLYSVHTVTAILSIWSMALLQDFTDYKVPAPRNTQERFKLCSAYAIFFIVSAINAIDCARLLLNKKKRD</sequence>
<comment type="similarity">
    <text evidence="2">Belongs to the TMEM97/sigma-2 receptor family.</text>
</comment>
<dbReference type="InterPro" id="IPR016964">
    <property type="entry name" value="Sigma2_recept"/>
</dbReference>
<feature type="transmembrane region" description="Helical" evidence="9">
    <location>
        <begin position="12"/>
        <end position="34"/>
    </location>
</feature>
<evidence type="ECO:0000313" key="12">
    <source>
        <dbReference type="Proteomes" id="UP000735302"/>
    </source>
</evidence>
<evidence type="ECO:0000256" key="6">
    <source>
        <dbReference type="ARBA" id="ARBA00022989"/>
    </source>
</evidence>
<dbReference type="PIRSF" id="PIRSF031032">
    <property type="entry name" value="TMP_97_prd"/>
    <property type="match status" value="1"/>
</dbReference>
<feature type="domain" description="EXPERA" evidence="10">
    <location>
        <begin position="10"/>
        <end position="159"/>
    </location>
</feature>
<gene>
    <name evidence="11" type="ORF">PoB_003520800</name>
</gene>